<comment type="caution">
    <text evidence="1">The sequence shown here is derived from an EMBL/GenBank/DDBJ whole genome shotgun (WGS) entry which is preliminary data.</text>
</comment>
<keyword evidence="2" id="KW-1185">Reference proteome</keyword>
<dbReference type="EMBL" id="JMQA01000049">
    <property type="protein sequence ID" value="KFM94124.1"/>
    <property type="molecule type" value="Genomic_DNA"/>
</dbReference>
<organism evidence="1 2">
    <name type="scientific">Paenibacillus macerans</name>
    <name type="common">Bacillus macerans</name>
    <dbReference type="NCBI Taxonomy" id="44252"/>
    <lineage>
        <taxon>Bacteria</taxon>
        <taxon>Bacillati</taxon>
        <taxon>Bacillota</taxon>
        <taxon>Bacilli</taxon>
        <taxon>Bacillales</taxon>
        <taxon>Paenibacillaceae</taxon>
        <taxon>Paenibacillus</taxon>
    </lineage>
</organism>
<evidence type="ECO:0000313" key="1">
    <source>
        <dbReference type="EMBL" id="KFM94124.1"/>
    </source>
</evidence>
<accession>A0A090Y6R2</accession>
<dbReference type="Proteomes" id="UP000029278">
    <property type="component" value="Unassembled WGS sequence"/>
</dbReference>
<dbReference type="HOGENOM" id="CLU_2881598_0_0_9"/>
<gene>
    <name evidence="1" type="ORF">DJ90_6465</name>
</gene>
<evidence type="ECO:0000313" key="2">
    <source>
        <dbReference type="Proteomes" id="UP000029278"/>
    </source>
</evidence>
<protein>
    <submittedName>
        <fullName evidence="1">Uncharacterized protein</fullName>
    </submittedName>
</protein>
<sequence>MHLSLQPRPKLELEQINHPFELSSRVTAHHSLIHLYYSSLYHLPRTNAYHLPSTTQMHPSLSV</sequence>
<reference evidence="1 2" key="1">
    <citation type="submission" date="2014-04" db="EMBL/GenBank/DDBJ databases">
        <authorList>
            <person name="Bishop-Lilly K.A."/>
            <person name="Broomall S.M."/>
            <person name="Chain P.S."/>
            <person name="Chertkov O."/>
            <person name="Coyne S.R."/>
            <person name="Daligault H.E."/>
            <person name="Davenport K.W."/>
            <person name="Erkkila T."/>
            <person name="Frey K.G."/>
            <person name="Gibbons H.S."/>
            <person name="Gu W."/>
            <person name="Jaissle J."/>
            <person name="Johnson S.L."/>
            <person name="Koroleva G.I."/>
            <person name="Ladner J.T."/>
            <person name="Lo C.-C."/>
            <person name="Minogue T.D."/>
            <person name="Munk C."/>
            <person name="Palacios G.F."/>
            <person name="Redden C.L."/>
            <person name="Rosenzweig C.N."/>
            <person name="Scholz M.B."/>
            <person name="Teshima H."/>
            <person name="Xu Y."/>
        </authorList>
    </citation>
    <scope>NUCLEOTIDE SEQUENCE [LARGE SCALE GENOMIC DNA]</scope>
    <source>
        <strain evidence="1 2">8244</strain>
    </source>
</reference>
<name>A0A090Y6R2_PAEMA</name>
<dbReference type="AlphaFoldDB" id="A0A090Y6R2"/>
<proteinExistence type="predicted"/>